<dbReference type="OrthoDB" id="6616361at2759"/>
<organism evidence="2 3">
    <name type="scientific">Strongylocentrotus purpuratus</name>
    <name type="common">Purple sea urchin</name>
    <dbReference type="NCBI Taxonomy" id="7668"/>
    <lineage>
        <taxon>Eukaryota</taxon>
        <taxon>Metazoa</taxon>
        <taxon>Echinodermata</taxon>
        <taxon>Eleutherozoa</taxon>
        <taxon>Echinozoa</taxon>
        <taxon>Echinoidea</taxon>
        <taxon>Euechinoidea</taxon>
        <taxon>Echinacea</taxon>
        <taxon>Camarodonta</taxon>
        <taxon>Echinidea</taxon>
        <taxon>Strongylocentrotidae</taxon>
        <taxon>Strongylocentrotus</taxon>
    </lineage>
</organism>
<dbReference type="GO" id="GO:0005819">
    <property type="term" value="C:spindle"/>
    <property type="evidence" value="ECO:0000318"/>
    <property type="project" value="GO_Central"/>
</dbReference>
<dbReference type="GO" id="GO:0008017">
    <property type="term" value="F:microtubule binding"/>
    <property type="evidence" value="ECO:0000318"/>
    <property type="project" value="GO_Central"/>
</dbReference>
<reference evidence="2" key="2">
    <citation type="submission" date="2021-01" db="UniProtKB">
        <authorList>
            <consortium name="EnsemblMetazoa"/>
        </authorList>
    </citation>
    <scope>IDENTIFICATION</scope>
</reference>
<proteinExistence type="predicted"/>
<dbReference type="GO" id="GO:0005814">
    <property type="term" value="C:centriole"/>
    <property type="evidence" value="ECO:0000318"/>
    <property type="project" value="GO_Central"/>
</dbReference>
<dbReference type="Proteomes" id="UP000007110">
    <property type="component" value="Unassembled WGS sequence"/>
</dbReference>
<dbReference type="OMA" id="FKWESES"/>
<dbReference type="RefSeq" id="XP_030854489.1">
    <property type="nucleotide sequence ID" value="XM_030998629.1"/>
</dbReference>
<feature type="region of interest" description="Disordered" evidence="1">
    <location>
        <begin position="277"/>
        <end position="299"/>
    </location>
</feature>
<evidence type="ECO:0000313" key="2">
    <source>
        <dbReference type="EnsemblMetazoa" id="XP_030854489"/>
    </source>
</evidence>
<evidence type="ECO:0000256" key="1">
    <source>
        <dbReference type="SAM" id="MobiDB-lite"/>
    </source>
</evidence>
<reference evidence="3" key="1">
    <citation type="submission" date="2015-02" db="EMBL/GenBank/DDBJ databases">
        <title>Genome sequencing for Strongylocentrotus purpuratus.</title>
        <authorList>
            <person name="Murali S."/>
            <person name="Liu Y."/>
            <person name="Vee V."/>
            <person name="English A."/>
            <person name="Wang M."/>
            <person name="Skinner E."/>
            <person name="Han Y."/>
            <person name="Muzny D.M."/>
            <person name="Worley K.C."/>
            <person name="Gibbs R.A."/>
        </authorList>
    </citation>
    <scope>NUCLEOTIDE SEQUENCE</scope>
</reference>
<feature type="region of interest" description="Disordered" evidence="1">
    <location>
        <begin position="136"/>
        <end position="194"/>
    </location>
</feature>
<dbReference type="InterPro" id="IPR029774">
    <property type="entry name" value="CSAP"/>
</dbReference>
<dbReference type="AlphaFoldDB" id="A0A7M7PPV0"/>
<dbReference type="GeneID" id="585814"/>
<feature type="compositionally biased region" description="Basic and acidic residues" evidence="1">
    <location>
        <begin position="140"/>
        <end position="155"/>
    </location>
</feature>
<feature type="compositionally biased region" description="Polar residues" evidence="1">
    <location>
        <begin position="282"/>
        <end position="299"/>
    </location>
</feature>
<sequence>MRRSRSASSCLCLTGLDSRQSRPWASSRDGIGRGLGRTLSIIQRRMGFRRSEYDRQYREPGWDTYQDYYKQQVLYRAYRRRLESHHNFVEWDWETESESGGVRGDRAADRPEQVQAAGTNLEDHWTRPVNEGEAIAARGLSDREVQTPDWGDEKTKKRRRSESARGLSKGERKVPETTPRAKTSLERVRGGGGAEGIRPPLLAFGWADREKDVGCKQTFNVRASAHGDNTQVFPAALRAMRRNQYAIEYREEQKRRENLKTRRLRAAFNVPPPDDTLWMTEYQRNYTGQSQTTRRSARR</sequence>
<accession>A0A7M7PPV0</accession>
<dbReference type="GO" id="GO:1901673">
    <property type="term" value="P:regulation of mitotic spindle assembly"/>
    <property type="evidence" value="ECO:0000318"/>
    <property type="project" value="GO_Central"/>
</dbReference>
<keyword evidence="3" id="KW-1185">Reference proteome</keyword>
<evidence type="ECO:0000313" key="3">
    <source>
        <dbReference type="Proteomes" id="UP000007110"/>
    </source>
</evidence>
<dbReference type="PANTHER" id="PTHR31022">
    <property type="entry name" value="CENTRIOLE, CILIA AND SPINDLE-ASSOCIATED PROTEIN"/>
    <property type="match status" value="1"/>
</dbReference>
<dbReference type="PANTHER" id="PTHR31022:SF4">
    <property type="entry name" value="CENTRIOLE, CILIA AND SPINDLE-ASSOCIATED PROTEIN"/>
    <property type="match status" value="1"/>
</dbReference>
<dbReference type="EnsemblMetazoa" id="XM_030998629">
    <property type="protein sequence ID" value="XP_030854489"/>
    <property type="gene ID" value="LOC585814"/>
</dbReference>
<dbReference type="InParanoid" id="A0A7M7PPV0"/>
<dbReference type="GO" id="GO:0035869">
    <property type="term" value="C:ciliary transition zone"/>
    <property type="evidence" value="ECO:0000318"/>
    <property type="project" value="GO_Central"/>
</dbReference>
<dbReference type="Pfam" id="PF15748">
    <property type="entry name" value="CCSAP"/>
    <property type="match status" value="1"/>
</dbReference>
<name>A0A7M7PPV0_STRPU</name>
<protein>
    <submittedName>
        <fullName evidence="2">Uncharacterized protein</fullName>
    </submittedName>
</protein>
<dbReference type="FunCoup" id="A0A7M7PPV0">
    <property type="interactions" value="421"/>
</dbReference>
<dbReference type="GO" id="GO:0036064">
    <property type="term" value="C:ciliary basal body"/>
    <property type="evidence" value="ECO:0000318"/>
    <property type="project" value="GO_Central"/>
</dbReference>